<keyword evidence="1" id="KW-0812">Transmembrane</keyword>
<protein>
    <submittedName>
        <fullName evidence="2">Uncharacterized protein</fullName>
    </submittedName>
</protein>
<accession>A0A1F5Q9V9</accession>
<evidence type="ECO:0000313" key="2">
    <source>
        <dbReference type="EMBL" id="OGE98999.1"/>
    </source>
</evidence>
<evidence type="ECO:0000313" key="3">
    <source>
        <dbReference type="Proteomes" id="UP000177235"/>
    </source>
</evidence>
<evidence type="ECO:0000256" key="1">
    <source>
        <dbReference type="SAM" id="Phobius"/>
    </source>
</evidence>
<keyword evidence="1" id="KW-1133">Transmembrane helix</keyword>
<dbReference type="EMBL" id="MFFF01000024">
    <property type="protein sequence ID" value="OGE98999.1"/>
    <property type="molecule type" value="Genomic_DNA"/>
</dbReference>
<proteinExistence type="predicted"/>
<name>A0A1F5Q9V9_9BACT</name>
<dbReference type="Proteomes" id="UP000177235">
    <property type="component" value="Unassembled WGS sequence"/>
</dbReference>
<sequence>MINIPNLSNLPNKEDLEYKEKTFLIDVRDQFHQTSKKWYWGLLATIIISLPLGFLLRRQLASFIIGRQEPIPVNENLYHASDLKAAEVDFIFVNPGLVSAYAHVSNPNADLSARSFSYEFVFKNSSGSVMKTIRGESFLLPGASRYVILPAVTVAENPSTINFSMSNPRWTRAMIPDNPEFTILQPKWGDADSKFFVEGLVKNPYSFVVKKLNLSAVIFDQANRTPLAVNHTVLDDLAPLESRYFRLFWPKSQSDLFGQVMGQVQLKAEINPLNAEFELAQ</sequence>
<dbReference type="AlphaFoldDB" id="A0A1F5Q9V9"/>
<reference evidence="2 3" key="1">
    <citation type="journal article" date="2016" name="Nat. Commun.">
        <title>Thousands of microbial genomes shed light on interconnected biogeochemical processes in an aquifer system.</title>
        <authorList>
            <person name="Anantharaman K."/>
            <person name="Brown C.T."/>
            <person name="Hug L.A."/>
            <person name="Sharon I."/>
            <person name="Castelle C.J."/>
            <person name="Probst A.J."/>
            <person name="Thomas B.C."/>
            <person name="Singh A."/>
            <person name="Wilkins M.J."/>
            <person name="Karaoz U."/>
            <person name="Brodie E.L."/>
            <person name="Williams K.H."/>
            <person name="Hubbard S.S."/>
            <person name="Banfield J.F."/>
        </authorList>
    </citation>
    <scope>NUCLEOTIDE SEQUENCE [LARGE SCALE GENOMIC DNA]</scope>
</reference>
<organism evidence="2 3">
    <name type="scientific">Candidatus Doudnabacteria bacterium RIFCSPLOWO2_02_FULL_48_13</name>
    <dbReference type="NCBI Taxonomy" id="1817845"/>
    <lineage>
        <taxon>Bacteria</taxon>
        <taxon>Candidatus Doudnaibacteriota</taxon>
    </lineage>
</organism>
<gene>
    <name evidence="2" type="ORF">A3J05_04050</name>
</gene>
<feature type="transmembrane region" description="Helical" evidence="1">
    <location>
        <begin position="38"/>
        <end position="56"/>
    </location>
</feature>
<keyword evidence="1" id="KW-0472">Membrane</keyword>
<comment type="caution">
    <text evidence="2">The sequence shown here is derived from an EMBL/GenBank/DDBJ whole genome shotgun (WGS) entry which is preliminary data.</text>
</comment>